<dbReference type="PANTHER" id="PTHR42850:SF4">
    <property type="entry name" value="ZINC-DEPENDENT ENDOPOLYPHOSPHATASE"/>
    <property type="match status" value="1"/>
</dbReference>
<dbReference type="PANTHER" id="PTHR42850">
    <property type="entry name" value="METALLOPHOSPHOESTERASE"/>
    <property type="match status" value="1"/>
</dbReference>
<protein>
    <submittedName>
        <fullName evidence="2">Serine/threonine protein phosphatase 1</fullName>
    </submittedName>
</protein>
<evidence type="ECO:0000313" key="3">
    <source>
        <dbReference type="Proteomes" id="UP000199354"/>
    </source>
</evidence>
<dbReference type="InterPro" id="IPR029052">
    <property type="entry name" value="Metallo-depent_PP-like"/>
</dbReference>
<sequence length="243" mass="28067">MNRTLVIGDIHGALIALKQVLERAQVNRSDQLIFLGDYADGWSQTPQLLDFLIEFRKTHDCIFMRGNHDELLWQWLGGAKDNLLWNKHGGSVTIAAYETIDSDIRKKHRDFLGSLQDYHLDEDNRLFVHAGFTSLHGVTLEHFPRMLYWDRTLWETALALDPTMKTDDLAYPRRLLLYKEIFLGHTPVTRIGQTVPVKRGNIWNVDTGAAFHGPLTIMDVDSKKFWQSDPLPQLYPEENGRNL</sequence>
<dbReference type="Proteomes" id="UP000199354">
    <property type="component" value="Unassembled WGS sequence"/>
</dbReference>
<keyword evidence="3" id="KW-1185">Reference proteome</keyword>
<dbReference type="GO" id="GO:0005737">
    <property type="term" value="C:cytoplasm"/>
    <property type="evidence" value="ECO:0007669"/>
    <property type="project" value="TreeGrafter"/>
</dbReference>
<dbReference type="GO" id="GO:0016791">
    <property type="term" value="F:phosphatase activity"/>
    <property type="evidence" value="ECO:0007669"/>
    <property type="project" value="TreeGrafter"/>
</dbReference>
<feature type="domain" description="Calcineurin-like phosphoesterase" evidence="1">
    <location>
        <begin position="3"/>
        <end position="189"/>
    </location>
</feature>
<dbReference type="Pfam" id="PF00149">
    <property type="entry name" value="Metallophos"/>
    <property type="match status" value="1"/>
</dbReference>
<dbReference type="InterPro" id="IPR050126">
    <property type="entry name" value="Ap4A_hydrolase"/>
</dbReference>
<reference evidence="2 3" key="1">
    <citation type="submission" date="2016-10" db="EMBL/GenBank/DDBJ databases">
        <authorList>
            <person name="de Groot N.N."/>
        </authorList>
    </citation>
    <scope>NUCLEOTIDE SEQUENCE [LARGE SCALE GENOMIC DNA]</scope>
    <source>
        <strain evidence="2 3">CGMCC 1.7031</strain>
    </source>
</reference>
<dbReference type="InterPro" id="IPR004843">
    <property type="entry name" value="Calcineurin-like_PHP"/>
</dbReference>
<evidence type="ECO:0000259" key="1">
    <source>
        <dbReference type="Pfam" id="PF00149"/>
    </source>
</evidence>
<dbReference type="SUPFAM" id="SSF56300">
    <property type="entry name" value="Metallo-dependent phosphatases"/>
    <property type="match status" value="1"/>
</dbReference>
<accession>A0A1G5GW08</accession>
<proteinExistence type="predicted"/>
<dbReference type="GO" id="GO:0110154">
    <property type="term" value="P:RNA decapping"/>
    <property type="evidence" value="ECO:0007669"/>
    <property type="project" value="TreeGrafter"/>
</dbReference>
<evidence type="ECO:0000313" key="2">
    <source>
        <dbReference type="EMBL" id="SCY55674.1"/>
    </source>
</evidence>
<name>A0A1G5GW08_9FLAO</name>
<dbReference type="OrthoDB" id="9808081at2"/>
<dbReference type="AlphaFoldDB" id="A0A1G5GW08"/>
<organism evidence="2 3">
    <name type="scientific">Flavobacterium caeni</name>
    <dbReference type="NCBI Taxonomy" id="490189"/>
    <lineage>
        <taxon>Bacteria</taxon>
        <taxon>Pseudomonadati</taxon>
        <taxon>Bacteroidota</taxon>
        <taxon>Flavobacteriia</taxon>
        <taxon>Flavobacteriales</taxon>
        <taxon>Flavobacteriaceae</taxon>
        <taxon>Flavobacterium</taxon>
    </lineage>
</organism>
<dbReference type="STRING" id="490189.SAMN02927903_01649"/>
<dbReference type="GO" id="GO:0008803">
    <property type="term" value="F:bis(5'-nucleosyl)-tetraphosphatase (symmetrical) activity"/>
    <property type="evidence" value="ECO:0007669"/>
    <property type="project" value="TreeGrafter"/>
</dbReference>
<dbReference type="RefSeq" id="WP_091141818.1">
    <property type="nucleotide sequence ID" value="NZ_FMVF01000007.1"/>
</dbReference>
<dbReference type="EMBL" id="FMVF01000007">
    <property type="protein sequence ID" value="SCY55674.1"/>
    <property type="molecule type" value="Genomic_DNA"/>
</dbReference>
<gene>
    <name evidence="2" type="ORF">SAMN02927903_01649</name>
</gene>
<dbReference type="Gene3D" id="3.60.21.10">
    <property type="match status" value="1"/>
</dbReference>